<proteinExistence type="predicted"/>
<gene>
    <name evidence="3" type="ORF">QUC21_11275</name>
</gene>
<comment type="caution">
    <text evidence="3">The sequence shown here is derived from an EMBL/GenBank/DDBJ whole genome shotgun (WGS) entry which is preliminary data.</text>
</comment>
<keyword evidence="4" id="KW-1185">Reference proteome</keyword>
<feature type="signal peptide" evidence="2">
    <location>
        <begin position="1"/>
        <end position="24"/>
    </location>
</feature>
<accession>A0ABT7W361</accession>
<dbReference type="RefSeq" id="WP_289785665.1">
    <property type="nucleotide sequence ID" value="NZ_JAUDJE010000008.1"/>
</dbReference>
<protein>
    <recommendedName>
        <fullName evidence="5">Lipoprotein</fullName>
    </recommendedName>
</protein>
<evidence type="ECO:0000313" key="3">
    <source>
        <dbReference type="EMBL" id="MDM9559614.1"/>
    </source>
</evidence>
<dbReference type="PROSITE" id="PS51257">
    <property type="entry name" value="PROKAR_LIPOPROTEIN"/>
    <property type="match status" value="1"/>
</dbReference>
<feature type="chain" id="PRO_5047020713" description="Lipoprotein" evidence="2">
    <location>
        <begin position="25"/>
        <end position="236"/>
    </location>
</feature>
<evidence type="ECO:0000256" key="2">
    <source>
        <dbReference type="SAM" id="SignalP"/>
    </source>
</evidence>
<sequence>MSFSSRRFSAPLRRAFCWAALAGAATLAGCANVPNTLPVTYSPSSVLSAEGAVEVGAFTYEPNKAGDNAPAPKNDRYANAGLSSSQQASGGSPGSYRPARIEPNQIRNTAMGSILLEKDIKDLVRDATFAELRFMGVQVNGTAQPARLSGDIQEFLIDDLGYSVDWTLRIAYLVVDKASDKQMYQATKEIKRRTTKFANFFGALNDTIRLNIEELVKDPAFLAAIKQPQPAAKTQP</sequence>
<organism evidence="3 4">
    <name type="scientific">Bordetella petrii</name>
    <dbReference type="NCBI Taxonomy" id="94624"/>
    <lineage>
        <taxon>Bacteria</taxon>
        <taxon>Pseudomonadati</taxon>
        <taxon>Pseudomonadota</taxon>
        <taxon>Betaproteobacteria</taxon>
        <taxon>Burkholderiales</taxon>
        <taxon>Alcaligenaceae</taxon>
        <taxon>Bordetella</taxon>
    </lineage>
</organism>
<reference evidence="3" key="1">
    <citation type="submission" date="2023-06" db="EMBL/GenBank/DDBJ databases">
        <title>full genome analysis of Phenantherene degrader P3.</title>
        <authorList>
            <person name="Akbar A."/>
            <person name="Rahmeh R."/>
            <person name="Kishk M."/>
        </authorList>
    </citation>
    <scope>NUCLEOTIDE SEQUENCE</scope>
    <source>
        <strain evidence="3">P3</strain>
    </source>
</reference>
<evidence type="ECO:0000313" key="4">
    <source>
        <dbReference type="Proteomes" id="UP001175604"/>
    </source>
</evidence>
<name>A0ABT7W361_9BORD</name>
<dbReference type="Proteomes" id="UP001175604">
    <property type="component" value="Unassembled WGS sequence"/>
</dbReference>
<feature type="compositionally biased region" description="Low complexity" evidence="1">
    <location>
        <begin position="80"/>
        <end position="90"/>
    </location>
</feature>
<evidence type="ECO:0008006" key="5">
    <source>
        <dbReference type="Google" id="ProtNLM"/>
    </source>
</evidence>
<keyword evidence="2" id="KW-0732">Signal</keyword>
<evidence type="ECO:0000256" key="1">
    <source>
        <dbReference type="SAM" id="MobiDB-lite"/>
    </source>
</evidence>
<dbReference type="EMBL" id="JAUDJE010000008">
    <property type="protein sequence ID" value="MDM9559614.1"/>
    <property type="molecule type" value="Genomic_DNA"/>
</dbReference>
<feature type="region of interest" description="Disordered" evidence="1">
    <location>
        <begin position="63"/>
        <end position="102"/>
    </location>
</feature>